<dbReference type="InterPro" id="IPR017585">
    <property type="entry name" value="SAF_FlgA"/>
</dbReference>
<feature type="domain" description="Flagella basal body P-ring formation protein FlgA SAF" evidence="2">
    <location>
        <begin position="99"/>
        <end position="217"/>
    </location>
</feature>
<keyword evidence="1" id="KW-1005">Bacterial flagellum biogenesis</keyword>
<feature type="chain" id="PRO_5010755374" description="Flagella basal body P-ring formation protein FlgA" evidence="1">
    <location>
        <begin position="18"/>
        <end position="220"/>
    </location>
</feature>
<evidence type="ECO:0000313" key="4">
    <source>
        <dbReference type="Proteomes" id="UP000192902"/>
    </source>
</evidence>
<dbReference type="GO" id="GO:0042597">
    <property type="term" value="C:periplasmic space"/>
    <property type="evidence" value="ECO:0007669"/>
    <property type="project" value="UniProtKB-SubCell"/>
</dbReference>
<keyword evidence="3" id="KW-0282">Flagellum</keyword>
<gene>
    <name evidence="3" type="primary">flgA</name>
    <name evidence="3" type="ORF">CCUN_0899</name>
</gene>
<evidence type="ECO:0000313" key="3">
    <source>
        <dbReference type="EMBL" id="ARJ56509.1"/>
    </source>
</evidence>
<keyword evidence="3" id="KW-0966">Cell projection</keyword>
<dbReference type="NCBIfam" id="TIGR03170">
    <property type="entry name" value="flgA_cterm"/>
    <property type="match status" value="1"/>
</dbReference>
<name>A0A1W6BWM7_9BACT</name>
<keyword evidence="1" id="KW-0574">Periplasm</keyword>
<keyword evidence="3" id="KW-0969">Cilium</keyword>
<comment type="similarity">
    <text evidence="1">Belongs to the FlgA family.</text>
</comment>
<dbReference type="STRING" id="1121267.CCUN_0899"/>
<dbReference type="InterPro" id="IPR039246">
    <property type="entry name" value="Flagellar_FlgA"/>
</dbReference>
<protein>
    <recommendedName>
        <fullName evidence="1">Flagella basal body P-ring formation protein FlgA</fullName>
    </recommendedName>
</protein>
<dbReference type="EMBL" id="CP020867">
    <property type="protein sequence ID" value="ARJ56509.1"/>
    <property type="molecule type" value="Genomic_DNA"/>
</dbReference>
<dbReference type="GO" id="GO:0044780">
    <property type="term" value="P:bacterial-type flagellum assembly"/>
    <property type="evidence" value="ECO:0007669"/>
    <property type="project" value="InterPro"/>
</dbReference>
<proteinExistence type="inferred from homology"/>
<dbReference type="AlphaFoldDB" id="A0A1W6BWM7"/>
<keyword evidence="1" id="KW-0732">Signal</keyword>
<comment type="subcellular location">
    <subcellularLocation>
        <location evidence="1">Periplasm</location>
    </subcellularLocation>
</comment>
<dbReference type="PANTHER" id="PTHR36307">
    <property type="entry name" value="FLAGELLA BASAL BODY P-RING FORMATION PROTEIN FLGA"/>
    <property type="match status" value="1"/>
</dbReference>
<dbReference type="Pfam" id="PF13144">
    <property type="entry name" value="ChapFlgA"/>
    <property type="match status" value="1"/>
</dbReference>
<accession>A0A1W6BWM7</accession>
<evidence type="ECO:0000256" key="1">
    <source>
        <dbReference type="RuleBase" id="RU362063"/>
    </source>
</evidence>
<feature type="signal peptide" evidence="1">
    <location>
        <begin position="1"/>
        <end position="17"/>
    </location>
</feature>
<dbReference type="KEGG" id="ccun:CCUN_0899"/>
<comment type="function">
    <text evidence="1">Involved in the assembly process of the P-ring formation. It may associate with FlgF on the rod constituting a structure essential for the P-ring assembly or may act as a modulator protein for the P-ring assembly.</text>
</comment>
<sequence>MNKVFLFLFILLSYASAGNLDQIKIALTKEFTNNFPKIAIKTIDLKISSLPKDFEEYEFLRLADAKFNRSIGFGRAEFKTAKNEQKNIFFKYFIKAYLEVVKSTSAIKKGDKLEALHYKGVLIDFDKMPLNALSLEDTHNLIAKTNIRKNTILKENMFKINALIKKNDPIIGVLKDEGIDVLIELIALNSGDLNEKIRAKNKEGKVMQGIVIGKNRILLQ</sequence>
<dbReference type="RefSeq" id="WP_027306453.1">
    <property type="nucleotide sequence ID" value="NZ_CP020867.1"/>
</dbReference>
<dbReference type="Proteomes" id="UP000192902">
    <property type="component" value="Chromosome"/>
</dbReference>
<dbReference type="OrthoDB" id="5352941at2"/>
<dbReference type="eggNOG" id="COG1261">
    <property type="taxonomic scope" value="Bacteria"/>
</dbReference>
<organism evidence="3 4">
    <name type="scientific">Campylobacter cuniculorum DSM 23162 = LMG 24588</name>
    <dbReference type="NCBI Taxonomy" id="1121267"/>
    <lineage>
        <taxon>Bacteria</taxon>
        <taxon>Pseudomonadati</taxon>
        <taxon>Campylobacterota</taxon>
        <taxon>Epsilonproteobacteria</taxon>
        <taxon>Campylobacterales</taxon>
        <taxon>Campylobacteraceae</taxon>
        <taxon>Campylobacter</taxon>
    </lineage>
</organism>
<reference evidence="3 4" key="1">
    <citation type="submission" date="2017-04" db="EMBL/GenBank/DDBJ databases">
        <title>Complete genome sequence of the Campylobacter cuniculorum type strain LMG24588.</title>
        <authorList>
            <person name="Miller W.G."/>
            <person name="Yee E."/>
            <person name="Revez J."/>
            <person name="Bono J.L."/>
            <person name="Rossi M."/>
        </authorList>
    </citation>
    <scope>NUCLEOTIDE SEQUENCE [LARGE SCALE GENOMIC DNA]</scope>
    <source>
        <strain evidence="3 4">LMG 24588</strain>
    </source>
</reference>
<dbReference type="PANTHER" id="PTHR36307:SF1">
    <property type="entry name" value="FLAGELLA BASAL BODY P-RING FORMATION PROTEIN FLGA"/>
    <property type="match status" value="1"/>
</dbReference>
<evidence type="ECO:0000259" key="2">
    <source>
        <dbReference type="Pfam" id="PF13144"/>
    </source>
</evidence>